<reference evidence="2 3" key="1">
    <citation type="journal article" date="2024" name="Nat. Commun.">
        <title>Phylogenomics reveals the evolutionary origins of lichenization in chlorophyte algae.</title>
        <authorList>
            <person name="Puginier C."/>
            <person name="Libourel C."/>
            <person name="Otte J."/>
            <person name="Skaloud P."/>
            <person name="Haon M."/>
            <person name="Grisel S."/>
            <person name="Petersen M."/>
            <person name="Berrin J.G."/>
            <person name="Delaux P.M."/>
            <person name="Dal Grande F."/>
            <person name="Keller J."/>
        </authorList>
    </citation>
    <scope>NUCLEOTIDE SEQUENCE [LARGE SCALE GENOMIC DNA]</scope>
    <source>
        <strain evidence="2 3">SAG 216-7</strain>
    </source>
</reference>
<organism evidence="2 3">
    <name type="scientific">Coccomyxa subellipsoidea</name>
    <dbReference type="NCBI Taxonomy" id="248742"/>
    <lineage>
        <taxon>Eukaryota</taxon>
        <taxon>Viridiplantae</taxon>
        <taxon>Chlorophyta</taxon>
        <taxon>core chlorophytes</taxon>
        <taxon>Trebouxiophyceae</taxon>
        <taxon>Trebouxiophyceae incertae sedis</taxon>
        <taxon>Coccomyxaceae</taxon>
        <taxon>Coccomyxa</taxon>
    </lineage>
</organism>
<evidence type="ECO:0000313" key="2">
    <source>
        <dbReference type="EMBL" id="KAK9904106.1"/>
    </source>
</evidence>
<name>A0ABR2YF88_9CHLO</name>
<sequence>MGLEQPIFDIDYRHLDQSYRALQFKLHPDKFGLASKKEKSYSEEASSLINKAYDTLRSPLLRASYMVRFGAVTA</sequence>
<dbReference type="PANTHER" id="PTHR14021:SF15">
    <property type="entry name" value="IRON-SULFUR CLUSTER CO-CHAPERONE PROTEIN HSCB"/>
    <property type="match status" value="1"/>
</dbReference>
<dbReference type="SUPFAM" id="SSF46565">
    <property type="entry name" value="Chaperone J-domain"/>
    <property type="match status" value="1"/>
</dbReference>
<dbReference type="Pfam" id="PF00226">
    <property type="entry name" value="DnaJ"/>
    <property type="match status" value="1"/>
</dbReference>
<dbReference type="NCBIfam" id="TIGR00714">
    <property type="entry name" value="hscB"/>
    <property type="match status" value="1"/>
</dbReference>
<dbReference type="InterPro" id="IPR001623">
    <property type="entry name" value="DnaJ_domain"/>
</dbReference>
<dbReference type="PROSITE" id="PS50076">
    <property type="entry name" value="DNAJ_2"/>
    <property type="match status" value="1"/>
</dbReference>
<gene>
    <name evidence="2" type="ORF">WJX75_004707</name>
</gene>
<accession>A0ABR2YF88</accession>
<dbReference type="PANTHER" id="PTHR14021">
    <property type="entry name" value="IRON-SULFUR CLUSTER CO-CHAPERONE PROTEIN HSCB"/>
    <property type="match status" value="1"/>
</dbReference>
<feature type="domain" description="J" evidence="1">
    <location>
        <begin position="1"/>
        <end position="69"/>
    </location>
</feature>
<dbReference type="Proteomes" id="UP001491310">
    <property type="component" value="Unassembled WGS sequence"/>
</dbReference>
<dbReference type="CDD" id="cd06257">
    <property type="entry name" value="DnaJ"/>
    <property type="match status" value="1"/>
</dbReference>
<evidence type="ECO:0000313" key="3">
    <source>
        <dbReference type="Proteomes" id="UP001491310"/>
    </source>
</evidence>
<comment type="caution">
    <text evidence="2">The sequence shown here is derived from an EMBL/GenBank/DDBJ whole genome shotgun (WGS) entry which is preliminary data.</text>
</comment>
<proteinExistence type="predicted"/>
<dbReference type="InterPro" id="IPR036869">
    <property type="entry name" value="J_dom_sf"/>
</dbReference>
<dbReference type="Gene3D" id="1.10.287.110">
    <property type="entry name" value="DnaJ domain"/>
    <property type="match status" value="1"/>
</dbReference>
<dbReference type="EMBL" id="JALJOT010000013">
    <property type="protein sequence ID" value="KAK9904106.1"/>
    <property type="molecule type" value="Genomic_DNA"/>
</dbReference>
<dbReference type="InterPro" id="IPR004640">
    <property type="entry name" value="HscB"/>
</dbReference>
<evidence type="ECO:0000259" key="1">
    <source>
        <dbReference type="PROSITE" id="PS50076"/>
    </source>
</evidence>
<keyword evidence="3" id="KW-1185">Reference proteome</keyword>
<protein>
    <recommendedName>
        <fullName evidence="1">J domain-containing protein</fullName>
    </recommendedName>
</protein>